<comment type="caution">
    <text evidence="8">The sequence shown here is derived from an EMBL/GenBank/DDBJ whole genome shotgun (WGS) entry which is preliminary data.</text>
</comment>
<dbReference type="RefSeq" id="WP_307323061.1">
    <property type="nucleotide sequence ID" value="NZ_JAUSUG010000003.1"/>
</dbReference>
<accession>A0ABT9ZRK9</accession>
<dbReference type="PRINTS" id="PR00377">
    <property type="entry name" value="IMPHPHTASES"/>
</dbReference>
<evidence type="ECO:0000313" key="8">
    <source>
        <dbReference type="EMBL" id="MDQ0253867.1"/>
    </source>
</evidence>
<evidence type="ECO:0000313" key="9">
    <source>
        <dbReference type="Proteomes" id="UP001230005"/>
    </source>
</evidence>
<proteinExistence type="predicted"/>
<dbReference type="InterPro" id="IPR020583">
    <property type="entry name" value="Inositol_monoP_metal-BS"/>
</dbReference>
<name>A0ABT9ZRK9_9BACI</name>
<dbReference type="PRINTS" id="PR00378">
    <property type="entry name" value="LIIMPHPHTASE"/>
</dbReference>
<keyword evidence="5" id="KW-0479">Metal-binding</keyword>
<comment type="cofactor">
    <cofactor evidence="2">
        <name>Mg(2+)</name>
        <dbReference type="ChEBI" id="CHEBI:18420"/>
    </cofactor>
</comment>
<protein>
    <recommendedName>
        <fullName evidence="4">inositol-phosphate phosphatase</fullName>
        <ecNumber evidence="4">3.1.3.25</ecNumber>
    </recommendedName>
</protein>
<dbReference type="SUPFAM" id="SSF56655">
    <property type="entry name" value="Carbohydrate phosphatase"/>
    <property type="match status" value="1"/>
</dbReference>
<evidence type="ECO:0000256" key="5">
    <source>
        <dbReference type="ARBA" id="ARBA00022723"/>
    </source>
</evidence>
<dbReference type="PANTHER" id="PTHR20854">
    <property type="entry name" value="INOSITOL MONOPHOSPHATASE"/>
    <property type="match status" value="1"/>
</dbReference>
<keyword evidence="9" id="KW-1185">Reference proteome</keyword>
<evidence type="ECO:0000256" key="2">
    <source>
        <dbReference type="ARBA" id="ARBA00001946"/>
    </source>
</evidence>
<keyword evidence="7" id="KW-0460">Magnesium</keyword>
<dbReference type="InterPro" id="IPR000760">
    <property type="entry name" value="Inositol_monophosphatase-like"/>
</dbReference>
<dbReference type="PROSITE" id="PS00629">
    <property type="entry name" value="IMP_1"/>
    <property type="match status" value="1"/>
</dbReference>
<dbReference type="PROSITE" id="PS00630">
    <property type="entry name" value="IMP_2"/>
    <property type="match status" value="1"/>
</dbReference>
<dbReference type="PANTHER" id="PTHR20854:SF4">
    <property type="entry name" value="INOSITOL-1-MONOPHOSPHATASE-RELATED"/>
    <property type="match status" value="1"/>
</dbReference>
<evidence type="ECO:0000256" key="7">
    <source>
        <dbReference type="ARBA" id="ARBA00022842"/>
    </source>
</evidence>
<dbReference type="CDD" id="cd01637">
    <property type="entry name" value="IMPase_like"/>
    <property type="match status" value="1"/>
</dbReference>
<evidence type="ECO:0000256" key="1">
    <source>
        <dbReference type="ARBA" id="ARBA00001033"/>
    </source>
</evidence>
<dbReference type="Gene3D" id="3.40.190.80">
    <property type="match status" value="1"/>
</dbReference>
<comment type="pathway">
    <text evidence="3">Polyol metabolism; myo-inositol biosynthesis; myo-inositol from D-glucose 6-phosphate: step 2/2.</text>
</comment>
<dbReference type="Pfam" id="PF00459">
    <property type="entry name" value="Inositol_P"/>
    <property type="match status" value="1"/>
</dbReference>
<dbReference type="EMBL" id="JAUSUG010000003">
    <property type="protein sequence ID" value="MDQ0253867.1"/>
    <property type="molecule type" value="Genomic_DNA"/>
</dbReference>
<sequence length="260" mass="29089">MNDDTLQQIYDHAVQWTREAGKYIREKMKESISVSTKANQDDLVTDVDRAVERFFQEKIAASFPHHRLMGEEGSYEAIKDLTGTVWILDPIDGTVNFVHQERYFAISLGVFTEGHGVIGIVYDVMNDELFTAQEGKGAFVNGQELAKLSEMNLNESILSFNAGWILKDRKLEMLVEEARGIRSYGAAALEIAYVAAGRLDAYISFHLAPWDIAGGYVILQEVGGVATDYSGKELTFLHKGTFFAANPYLHKKILQLLRGS</sequence>
<evidence type="ECO:0000256" key="3">
    <source>
        <dbReference type="ARBA" id="ARBA00005152"/>
    </source>
</evidence>
<gene>
    <name evidence="8" type="ORF">J2S74_001239</name>
</gene>
<evidence type="ECO:0000256" key="4">
    <source>
        <dbReference type="ARBA" id="ARBA00013106"/>
    </source>
</evidence>
<dbReference type="EC" id="3.1.3.25" evidence="4"/>
<keyword evidence="6 8" id="KW-0378">Hydrolase</keyword>
<dbReference type="InterPro" id="IPR020552">
    <property type="entry name" value="Inositol_monoPase_Li-sen"/>
</dbReference>
<dbReference type="InterPro" id="IPR020550">
    <property type="entry name" value="Inositol_monophosphatase_CS"/>
</dbReference>
<evidence type="ECO:0000256" key="6">
    <source>
        <dbReference type="ARBA" id="ARBA00022801"/>
    </source>
</evidence>
<organism evidence="8 9">
    <name type="scientific">Evansella vedderi</name>
    <dbReference type="NCBI Taxonomy" id="38282"/>
    <lineage>
        <taxon>Bacteria</taxon>
        <taxon>Bacillati</taxon>
        <taxon>Bacillota</taxon>
        <taxon>Bacilli</taxon>
        <taxon>Bacillales</taxon>
        <taxon>Bacillaceae</taxon>
        <taxon>Evansella</taxon>
    </lineage>
</organism>
<dbReference type="Proteomes" id="UP001230005">
    <property type="component" value="Unassembled WGS sequence"/>
</dbReference>
<reference evidence="8 9" key="1">
    <citation type="submission" date="2023-07" db="EMBL/GenBank/DDBJ databases">
        <title>Genomic Encyclopedia of Type Strains, Phase IV (KMG-IV): sequencing the most valuable type-strain genomes for metagenomic binning, comparative biology and taxonomic classification.</title>
        <authorList>
            <person name="Goeker M."/>
        </authorList>
    </citation>
    <scope>NUCLEOTIDE SEQUENCE [LARGE SCALE GENOMIC DNA]</scope>
    <source>
        <strain evidence="8 9">DSM 9768</strain>
    </source>
</reference>
<dbReference type="Gene3D" id="3.30.540.10">
    <property type="entry name" value="Fructose-1,6-Bisphosphatase, subunit A, domain 1"/>
    <property type="match status" value="1"/>
</dbReference>
<comment type="catalytic activity">
    <reaction evidence="1">
        <text>a myo-inositol phosphate + H2O = myo-inositol + phosphate</text>
        <dbReference type="Rhea" id="RHEA:24056"/>
        <dbReference type="ChEBI" id="CHEBI:15377"/>
        <dbReference type="ChEBI" id="CHEBI:17268"/>
        <dbReference type="ChEBI" id="CHEBI:43474"/>
        <dbReference type="ChEBI" id="CHEBI:84139"/>
        <dbReference type="EC" id="3.1.3.25"/>
    </reaction>
</comment>
<dbReference type="GO" id="GO:0052834">
    <property type="term" value="F:inositol monophosphate phosphatase activity"/>
    <property type="evidence" value="ECO:0007669"/>
    <property type="project" value="UniProtKB-EC"/>
</dbReference>